<dbReference type="InterPro" id="IPR015943">
    <property type="entry name" value="WD40/YVTN_repeat-like_dom_sf"/>
</dbReference>
<dbReference type="InterPro" id="IPR052956">
    <property type="entry name" value="Mesenchyme-surface_protein"/>
</dbReference>
<sequence length="169" mass="18381">MTEKFTSRREPDGIAFTADGLFFVTADEGDTERKTFGDNVYSGGRGWTIFDLQGAVVYESGNSVEAIAIKNSFYPLKRSSKRGIELESAVVSVVANKQVAFLTSERGNFLLAYDISSIRMPVLLGVVPTGKNPEGLVVIPSRNLVLTANEGDGTIDIIKIKPQIYRALS</sequence>
<organism evidence="1 2">
    <name type="scientific">Phormidium tenue FACHB-1050</name>
    <dbReference type="NCBI Taxonomy" id="2692857"/>
    <lineage>
        <taxon>Bacteria</taxon>
        <taxon>Bacillati</taxon>
        <taxon>Cyanobacteriota</taxon>
        <taxon>Cyanophyceae</taxon>
        <taxon>Oscillatoriophycideae</taxon>
        <taxon>Oscillatoriales</taxon>
        <taxon>Oscillatoriaceae</taxon>
        <taxon>Phormidium</taxon>
    </lineage>
</organism>
<accession>A0ABR8CBZ3</accession>
<keyword evidence="2" id="KW-1185">Reference proteome</keyword>
<dbReference type="InterPro" id="IPR011048">
    <property type="entry name" value="Haem_d1_sf"/>
</dbReference>
<dbReference type="Proteomes" id="UP000618445">
    <property type="component" value="Unassembled WGS sequence"/>
</dbReference>
<comment type="caution">
    <text evidence="1">The sequence shown here is derived from an EMBL/GenBank/DDBJ whole genome shotgun (WGS) entry which is preliminary data.</text>
</comment>
<dbReference type="RefSeq" id="WP_190579107.1">
    <property type="nucleotide sequence ID" value="NZ_CAWPQU010000019.1"/>
</dbReference>
<dbReference type="PANTHER" id="PTHR46928">
    <property type="entry name" value="MESENCHYME-SPECIFIC CELL SURFACE GLYCOPROTEIN"/>
    <property type="match status" value="1"/>
</dbReference>
<gene>
    <name evidence="1" type="ORF">H6G05_15515</name>
</gene>
<dbReference type="SUPFAM" id="SSF51004">
    <property type="entry name" value="C-terminal (heme d1) domain of cytochrome cd1-nitrite reductase"/>
    <property type="match status" value="1"/>
</dbReference>
<protein>
    <submittedName>
        <fullName evidence="1">Uncharacterized protein</fullName>
    </submittedName>
</protein>
<dbReference type="PANTHER" id="PTHR46928:SF1">
    <property type="entry name" value="MESENCHYME-SPECIFIC CELL SURFACE GLYCOPROTEIN"/>
    <property type="match status" value="1"/>
</dbReference>
<proteinExistence type="predicted"/>
<dbReference type="Gene3D" id="2.130.10.10">
    <property type="entry name" value="YVTN repeat-like/Quinoprotein amine dehydrogenase"/>
    <property type="match status" value="1"/>
</dbReference>
<name>A0ABR8CBZ3_9CYAN</name>
<evidence type="ECO:0000313" key="2">
    <source>
        <dbReference type="Proteomes" id="UP000618445"/>
    </source>
</evidence>
<dbReference type="EMBL" id="JACJQY010000026">
    <property type="protein sequence ID" value="MBD2318248.1"/>
    <property type="molecule type" value="Genomic_DNA"/>
</dbReference>
<evidence type="ECO:0000313" key="1">
    <source>
        <dbReference type="EMBL" id="MBD2318248.1"/>
    </source>
</evidence>
<reference evidence="1 2" key="1">
    <citation type="journal article" date="2020" name="ISME J.">
        <title>Comparative genomics reveals insights into cyanobacterial evolution and habitat adaptation.</title>
        <authorList>
            <person name="Chen M.Y."/>
            <person name="Teng W.K."/>
            <person name="Zhao L."/>
            <person name="Hu C.X."/>
            <person name="Zhou Y.K."/>
            <person name="Han B.P."/>
            <person name="Song L.R."/>
            <person name="Shu W.S."/>
        </authorList>
    </citation>
    <scope>NUCLEOTIDE SEQUENCE [LARGE SCALE GENOMIC DNA]</scope>
    <source>
        <strain evidence="1 2">FACHB-1050</strain>
    </source>
</reference>